<dbReference type="RefSeq" id="WP_379796710.1">
    <property type="nucleotide sequence ID" value="NZ_JBHSFY010000004.1"/>
</dbReference>
<accession>A0ABV8ZDA3</accession>
<dbReference type="PROSITE" id="PS51257">
    <property type="entry name" value="PROKAR_LIPOPROTEIN"/>
    <property type="match status" value="1"/>
</dbReference>
<evidence type="ECO:0000313" key="1">
    <source>
        <dbReference type="EMBL" id="MFC4477009.1"/>
    </source>
</evidence>
<protein>
    <recommendedName>
        <fullName evidence="3">Lipoprotein</fullName>
    </recommendedName>
</protein>
<evidence type="ECO:0000313" key="2">
    <source>
        <dbReference type="Proteomes" id="UP001596003"/>
    </source>
</evidence>
<sequence>MNRHILIVFIIFGFISCNNAQNNRLPEEYKDYKSLDSIKIKDTIQFGNHYLKLLFKSFDPIEVVLLPSKELIVITTNKKEGSDIIKNFFKLDKKGEIIDSISFVENYEKGKEELLNNYIVNKKQKNFTTWPLDGKKNKVKFILQNESMNADRVTEKKMVDEIFNKAQFRIIDYDFDYVESKDDSKGLKKQNDKIEPVIIELNRTVYIIVYLMNGQWFNYYTFTDISKRISLDELLSSREGSNTLFKKYNKAEKDWEIVVNKNIAYKYFHKIKNQKITIPGGGNTSYQSNWWKGQLFSNVVVSNDTLKIYDSLFLDENWPSKTPIIINKKQIGSLHRGEREYFESLMYYLNKSLNYSLFTNDEKKLYVIREKDSIK</sequence>
<gene>
    <name evidence="1" type="ORF">ACFO3N_08035</name>
</gene>
<proteinExistence type="predicted"/>
<dbReference type="Proteomes" id="UP001596003">
    <property type="component" value="Unassembled WGS sequence"/>
</dbReference>
<name>A0ABV8ZDA3_9FLAO</name>
<reference evidence="2" key="1">
    <citation type="journal article" date="2019" name="Int. J. Syst. Evol. Microbiol.">
        <title>The Global Catalogue of Microorganisms (GCM) 10K type strain sequencing project: providing services to taxonomists for standard genome sequencing and annotation.</title>
        <authorList>
            <consortium name="The Broad Institute Genomics Platform"/>
            <consortium name="The Broad Institute Genome Sequencing Center for Infectious Disease"/>
            <person name="Wu L."/>
            <person name="Ma J."/>
        </authorList>
    </citation>
    <scope>NUCLEOTIDE SEQUENCE [LARGE SCALE GENOMIC DNA]</scope>
    <source>
        <strain evidence="2">NBRC 103627</strain>
    </source>
</reference>
<dbReference type="EMBL" id="JBHSFY010000004">
    <property type="protein sequence ID" value="MFC4477009.1"/>
    <property type="molecule type" value="Genomic_DNA"/>
</dbReference>
<comment type="caution">
    <text evidence="1">The sequence shown here is derived from an EMBL/GenBank/DDBJ whole genome shotgun (WGS) entry which is preliminary data.</text>
</comment>
<evidence type="ECO:0008006" key="3">
    <source>
        <dbReference type="Google" id="ProtNLM"/>
    </source>
</evidence>
<keyword evidence="2" id="KW-1185">Reference proteome</keyword>
<organism evidence="1 2">
    <name type="scientific">Flavobacterium chungangensis</name>
    <dbReference type="NCBI Taxonomy" id="2708132"/>
    <lineage>
        <taxon>Bacteria</taxon>
        <taxon>Pseudomonadati</taxon>
        <taxon>Bacteroidota</taxon>
        <taxon>Flavobacteriia</taxon>
        <taxon>Flavobacteriales</taxon>
        <taxon>Flavobacteriaceae</taxon>
        <taxon>Flavobacterium</taxon>
    </lineage>
</organism>